<proteinExistence type="predicted"/>
<protein>
    <submittedName>
        <fullName evidence="1">Uncharacterized protein</fullName>
    </submittedName>
</protein>
<organism evidence="1">
    <name type="scientific">Lepeophtheirus salmonis</name>
    <name type="common">Salmon louse</name>
    <name type="synonym">Caligus salmonis</name>
    <dbReference type="NCBI Taxonomy" id="72036"/>
    <lineage>
        <taxon>Eukaryota</taxon>
        <taxon>Metazoa</taxon>
        <taxon>Ecdysozoa</taxon>
        <taxon>Arthropoda</taxon>
        <taxon>Crustacea</taxon>
        <taxon>Multicrustacea</taxon>
        <taxon>Hexanauplia</taxon>
        <taxon>Copepoda</taxon>
        <taxon>Siphonostomatoida</taxon>
        <taxon>Caligidae</taxon>
        <taxon>Lepeophtheirus</taxon>
    </lineage>
</organism>
<evidence type="ECO:0000313" key="1">
    <source>
        <dbReference type="EMBL" id="CDW51220.1"/>
    </source>
</evidence>
<dbReference type="AlphaFoldDB" id="A0A0K2VLJ6"/>
<accession>A0A0K2VLJ6</accession>
<feature type="non-terminal residue" evidence="1">
    <location>
        <position position="1"/>
    </location>
</feature>
<dbReference type="EMBL" id="HACA01033858">
    <property type="protein sequence ID" value="CDW51220.1"/>
    <property type="molecule type" value="Transcribed_RNA"/>
</dbReference>
<name>A0A0K2VLJ6_LEPSM</name>
<sequence>CNNYWRRKQGRQFNLLNLTLSKTNNFLFQFCISNKYINLRIKSRIYK</sequence>
<reference evidence="1" key="1">
    <citation type="submission" date="2014-05" db="EMBL/GenBank/DDBJ databases">
        <authorList>
            <person name="Chronopoulou M."/>
        </authorList>
    </citation>
    <scope>NUCLEOTIDE SEQUENCE</scope>
    <source>
        <tissue evidence="1">Whole organism</tissue>
    </source>
</reference>